<dbReference type="AlphaFoldDB" id="A0AAD5G288"/>
<reference evidence="1" key="1">
    <citation type="submission" date="2022-06" db="EMBL/GenBank/DDBJ databases">
        <title>Uncovering the hologenomic basis of an extraordinary plant invasion.</title>
        <authorList>
            <person name="Bieker V.C."/>
            <person name="Martin M.D."/>
            <person name="Gilbert T."/>
            <person name="Hodgins K."/>
            <person name="Battlay P."/>
            <person name="Petersen B."/>
            <person name="Wilson J."/>
        </authorList>
    </citation>
    <scope>NUCLEOTIDE SEQUENCE</scope>
    <source>
        <strain evidence="1">AA19_3_7</strain>
        <tissue evidence="1">Leaf</tissue>
    </source>
</reference>
<keyword evidence="2" id="KW-1185">Reference proteome</keyword>
<evidence type="ECO:0000313" key="2">
    <source>
        <dbReference type="Proteomes" id="UP001206925"/>
    </source>
</evidence>
<sequence>MKEGLGNKAIKEKINEEGFIRLLKLRKATNRSRKGYMMTGLLRGCERKRKVNEDDLRENIKRCRKTKARSKDVIRARTSPNKSMGFRKILKLKMENIPGSLGLYILGQLDTDKMRINVNKGHLDVDIESISTLVGGPSG</sequence>
<name>A0AAD5G288_AMBAR</name>
<dbReference type="Proteomes" id="UP001206925">
    <property type="component" value="Unassembled WGS sequence"/>
</dbReference>
<gene>
    <name evidence="1" type="ORF">M8C21_019449</name>
</gene>
<comment type="caution">
    <text evidence="1">The sequence shown here is derived from an EMBL/GenBank/DDBJ whole genome shotgun (WGS) entry which is preliminary data.</text>
</comment>
<evidence type="ECO:0000313" key="1">
    <source>
        <dbReference type="EMBL" id="KAI7726174.1"/>
    </source>
</evidence>
<feature type="non-terminal residue" evidence="1">
    <location>
        <position position="1"/>
    </location>
</feature>
<accession>A0AAD5G288</accession>
<dbReference type="EMBL" id="JAMZMK010011737">
    <property type="protein sequence ID" value="KAI7726174.1"/>
    <property type="molecule type" value="Genomic_DNA"/>
</dbReference>
<protein>
    <submittedName>
        <fullName evidence="1">Uncharacterized protein</fullName>
    </submittedName>
</protein>
<proteinExistence type="predicted"/>
<organism evidence="1 2">
    <name type="scientific">Ambrosia artemisiifolia</name>
    <name type="common">Common ragweed</name>
    <dbReference type="NCBI Taxonomy" id="4212"/>
    <lineage>
        <taxon>Eukaryota</taxon>
        <taxon>Viridiplantae</taxon>
        <taxon>Streptophyta</taxon>
        <taxon>Embryophyta</taxon>
        <taxon>Tracheophyta</taxon>
        <taxon>Spermatophyta</taxon>
        <taxon>Magnoliopsida</taxon>
        <taxon>eudicotyledons</taxon>
        <taxon>Gunneridae</taxon>
        <taxon>Pentapetalae</taxon>
        <taxon>asterids</taxon>
        <taxon>campanulids</taxon>
        <taxon>Asterales</taxon>
        <taxon>Asteraceae</taxon>
        <taxon>Asteroideae</taxon>
        <taxon>Heliantheae alliance</taxon>
        <taxon>Heliantheae</taxon>
        <taxon>Ambrosia</taxon>
    </lineage>
</organism>